<organism evidence="1">
    <name type="scientific">marine sediment metagenome</name>
    <dbReference type="NCBI Taxonomy" id="412755"/>
    <lineage>
        <taxon>unclassified sequences</taxon>
        <taxon>metagenomes</taxon>
        <taxon>ecological metagenomes</taxon>
    </lineage>
</organism>
<gene>
    <name evidence="1" type="ORF">S12H4_35407</name>
</gene>
<evidence type="ECO:0000313" key="1">
    <source>
        <dbReference type="EMBL" id="GAI98527.1"/>
    </source>
</evidence>
<protein>
    <submittedName>
        <fullName evidence="1">Uncharacterized protein</fullName>
    </submittedName>
</protein>
<reference evidence="1" key="1">
    <citation type="journal article" date="2014" name="Front. Microbiol.">
        <title>High frequency of phylogenetically diverse reductive dehalogenase-homologous genes in deep subseafloor sedimentary metagenomes.</title>
        <authorList>
            <person name="Kawai M."/>
            <person name="Futagami T."/>
            <person name="Toyoda A."/>
            <person name="Takaki Y."/>
            <person name="Nishi S."/>
            <person name="Hori S."/>
            <person name="Arai W."/>
            <person name="Tsubouchi T."/>
            <person name="Morono Y."/>
            <person name="Uchiyama I."/>
            <person name="Ito T."/>
            <person name="Fujiyama A."/>
            <person name="Inagaki F."/>
            <person name="Takami H."/>
        </authorList>
    </citation>
    <scope>NUCLEOTIDE SEQUENCE</scope>
    <source>
        <strain evidence="1">Expedition CK06-06</strain>
    </source>
</reference>
<dbReference type="EMBL" id="BARW01021025">
    <property type="protein sequence ID" value="GAI98527.1"/>
    <property type="molecule type" value="Genomic_DNA"/>
</dbReference>
<proteinExistence type="predicted"/>
<dbReference type="AlphaFoldDB" id="X1SZQ8"/>
<name>X1SZQ8_9ZZZZ</name>
<accession>X1SZQ8</accession>
<comment type="caution">
    <text evidence="1">The sequence shown here is derived from an EMBL/GenBank/DDBJ whole genome shotgun (WGS) entry which is preliminary data.</text>
</comment>
<sequence length="67" mass="7878">MTKMSTRNWAKRELDRASNNLDMTMNHLKNLHEKGYDSVPLIKETIKLSTQMIMEIQNLLEKTKDSI</sequence>